<organism evidence="8 9">
    <name type="scientific">Cynara cardunculus var. scolymus</name>
    <name type="common">Globe artichoke</name>
    <name type="synonym">Cynara scolymus</name>
    <dbReference type="NCBI Taxonomy" id="59895"/>
    <lineage>
        <taxon>Eukaryota</taxon>
        <taxon>Viridiplantae</taxon>
        <taxon>Streptophyta</taxon>
        <taxon>Embryophyta</taxon>
        <taxon>Tracheophyta</taxon>
        <taxon>Spermatophyta</taxon>
        <taxon>Magnoliopsida</taxon>
        <taxon>eudicotyledons</taxon>
        <taxon>Gunneridae</taxon>
        <taxon>Pentapetalae</taxon>
        <taxon>asterids</taxon>
        <taxon>campanulids</taxon>
        <taxon>Asterales</taxon>
        <taxon>Asteraceae</taxon>
        <taxon>Carduoideae</taxon>
        <taxon>Cardueae</taxon>
        <taxon>Carduinae</taxon>
        <taxon>Cynara</taxon>
    </lineage>
</organism>
<evidence type="ECO:0000256" key="3">
    <source>
        <dbReference type="ARBA" id="ARBA00022448"/>
    </source>
</evidence>
<keyword evidence="6 7" id="KW-0472">Membrane</keyword>
<dbReference type="GO" id="GO:0035673">
    <property type="term" value="F:oligopeptide transmembrane transporter activity"/>
    <property type="evidence" value="ECO:0007669"/>
    <property type="project" value="InterPro"/>
</dbReference>
<evidence type="ECO:0000313" key="9">
    <source>
        <dbReference type="Proteomes" id="UP000243975"/>
    </source>
</evidence>
<dbReference type="InterPro" id="IPR045035">
    <property type="entry name" value="YSL-like"/>
</dbReference>
<dbReference type="EMBL" id="LEKV01001501">
    <property type="protein sequence ID" value="KVI07625.1"/>
    <property type="molecule type" value="Genomic_DNA"/>
</dbReference>
<name>A0A103YEJ7_CYNCS</name>
<keyword evidence="3" id="KW-0813">Transport</keyword>
<evidence type="ECO:0000256" key="1">
    <source>
        <dbReference type="ARBA" id="ARBA00004141"/>
    </source>
</evidence>
<evidence type="ECO:0000256" key="6">
    <source>
        <dbReference type="ARBA" id="ARBA00023136"/>
    </source>
</evidence>
<comment type="caution">
    <text evidence="8">The sequence shown here is derived from an EMBL/GenBank/DDBJ whole genome shotgun (WGS) entry which is preliminary data.</text>
</comment>
<dbReference type="GO" id="GO:0005886">
    <property type="term" value="C:plasma membrane"/>
    <property type="evidence" value="ECO:0007669"/>
    <property type="project" value="TreeGrafter"/>
</dbReference>
<dbReference type="InterPro" id="IPR004813">
    <property type="entry name" value="OPT"/>
</dbReference>
<evidence type="ECO:0000256" key="2">
    <source>
        <dbReference type="ARBA" id="ARBA00010276"/>
    </source>
</evidence>
<evidence type="ECO:0000256" key="7">
    <source>
        <dbReference type="SAM" id="Phobius"/>
    </source>
</evidence>
<proteinExistence type="inferred from homology"/>
<dbReference type="PANTHER" id="PTHR31645:SF4">
    <property type="entry name" value="METAL-NICOTIANAMINE TRANSPORTER YSL3"/>
    <property type="match status" value="1"/>
</dbReference>
<dbReference type="STRING" id="59895.A0A103YEJ7"/>
<evidence type="ECO:0000313" key="8">
    <source>
        <dbReference type="EMBL" id="KVI07625.1"/>
    </source>
</evidence>
<keyword evidence="5 7" id="KW-1133">Transmembrane helix</keyword>
<accession>A0A103YEJ7</accession>
<protein>
    <submittedName>
        <fullName evidence="8">Oligopeptide transporter OPT superfamily</fullName>
    </submittedName>
</protein>
<dbReference type="Pfam" id="PF03169">
    <property type="entry name" value="OPT"/>
    <property type="match status" value="1"/>
</dbReference>
<gene>
    <name evidence="8" type="ORF">Ccrd_014022</name>
</gene>
<sequence>MVNLVRDASPKKIRGWVPLPMAMAVPFVVGAYFAIDMCMGSLFVFIWHKMNKQKAKVMVPAGLICGDSSFLNPCFGWNQTSNLYEVFAYKQVMELKEVLKSGNQSPLRSPMSGHMTPYDSTAPASNDKFTRCEHIIPAPM</sequence>
<dbReference type="GO" id="GO:0048316">
    <property type="term" value="P:seed development"/>
    <property type="evidence" value="ECO:0007669"/>
    <property type="project" value="TreeGrafter"/>
</dbReference>
<feature type="transmembrane region" description="Helical" evidence="7">
    <location>
        <begin position="20"/>
        <end position="47"/>
    </location>
</feature>
<dbReference type="GO" id="GO:0051980">
    <property type="term" value="F:iron-nicotianamine transmembrane transporter activity"/>
    <property type="evidence" value="ECO:0007669"/>
    <property type="project" value="TreeGrafter"/>
</dbReference>
<keyword evidence="4 7" id="KW-0812">Transmembrane</keyword>
<dbReference type="AlphaFoldDB" id="A0A103YEJ7"/>
<reference evidence="8 9" key="1">
    <citation type="journal article" date="2016" name="Sci. Rep.">
        <title>The genome sequence of the outbreeding globe artichoke constructed de novo incorporating a phase-aware low-pass sequencing strategy of F1 progeny.</title>
        <authorList>
            <person name="Scaglione D."/>
            <person name="Reyes-Chin-Wo S."/>
            <person name="Acquadro A."/>
            <person name="Froenicke L."/>
            <person name="Portis E."/>
            <person name="Beitel C."/>
            <person name="Tirone M."/>
            <person name="Mauro R."/>
            <person name="Lo Monaco A."/>
            <person name="Mauromicale G."/>
            <person name="Faccioli P."/>
            <person name="Cattivelli L."/>
            <person name="Rieseberg L."/>
            <person name="Michelmore R."/>
            <person name="Lanteri S."/>
        </authorList>
    </citation>
    <scope>NUCLEOTIDE SEQUENCE [LARGE SCALE GENOMIC DNA]</scope>
    <source>
        <strain evidence="8">2C</strain>
    </source>
</reference>
<evidence type="ECO:0000256" key="4">
    <source>
        <dbReference type="ARBA" id="ARBA00022692"/>
    </source>
</evidence>
<dbReference type="Gramene" id="KVI07625">
    <property type="protein sequence ID" value="KVI07625"/>
    <property type="gene ID" value="Ccrd_014022"/>
</dbReference>
<dbReference type="Proteomes" id="UP000243975">
    <property type="component" value="Unassembled WGS sequence"/>
</dbReference>
<comment type="subcellular location">
    <subcellularLocation>
        <location evidence="1">Membrane</location>
        <topology evidence="1">Multi-pass membrane protein</topology>
    </subcellularLocation>
</comment>
<dbReference type="PANTHER" id="PTHR31645">
    <property type="entry name" value="OLIGOPEPTIDE TRANSPORTER YGL114W-RELATED"/>
    <property type="match status" value="1"/>
</dbReference>
<dbReference type="GO" id="GO:0010039">
    <property type="term" value="P:response to iron ion"/>
    <property type="evidence" value="ECO:0007669"/>
    <property type="project" value="TreeGrafter"/>
</dbReference>
<evidence type="ECO:0000256" key="5">
    <source>
        <dbReference type="ARBA" id="ARBA00022989"/>
    </source>
</evidence>
<keyword evidence="9" id="KW-1185">Reference proteome</keyword>
<comment type="similarity">
    <text evidence="2">Belongs to the YSL (TC 2.A.67.2) family.</text>
</comment>